<sequence>MIFAFLTSTAVYMFNILRIYSIWGKDWRVALVIALVGYGIPSTGTVLYLFVPTLCSSVLHRSRDHDDHVDHNQDLTHSRSGPEQNGKTTPVSTSPSKRALTTMYILAMGSSTTVSADSLLPRNLDATSWDAFWSLDLRFIDSMVAVLVTRFILNLRSVDLPKSNVPGEQATQDSSQISWMSRFGLGSIDVVGNIGAPLDHGELGDSDEDYVDASSTSGAGPAFC</sequence>
<feature type="region of interest" description="Disordered" evidence="1">
    <location>
        <begin position="205"/>
        <end position="224"/>
    </location>
</feature>
<feature type="transmembrane region" description="Helical" evidence="2">
    <location>
        <begin position="29"/>
        <end position="51"/>
    </location>
</feature>
<gene>
    <name evidence="3" type="ORF">NLI96_g8032</name>
</gene>
<organism evidence="3 4">
    <name type="scientific">Meripilus lineatus</name>
    <dbReference type="NCBI Taxonomy" id="2056292"/>
    <lineage>
        <taxon>Eukaryota</taxon>
        <taxon>Fungi</taxon>
        <taxon>Dikarya</taxon>
        <taxon>Basidiomycota</taxon>
        <taxon>Agaricomycotina</taxon>
        <taxon>Agaricomycetes</taxon>
        <taxon>Polyporales</taxon>
        <taxon>Meripilaceae</taxon>
        <taxon>Meripilus</taxon>
    </lineage>
</organism>
<feature type="transmembrane region" description="Helical" evidence="2">
    <location>
        <begin position="5"/>
        <end position="23"/>
    </location>
</feature>
<evidence type="ECO:0000256" key="2">
    <source>
        <dbReference type="SAM" id="Phobius"/>
    </source>
</evidence>
<evidence type="ECO:0000313" key="4">
    <source>
        <dbReference type="Proteomes" id="UP001212997"/>
    </source>
</evidence>
<dbReference type="EMBL" id="JANAWD010000350">
    <property type="protein sequence ID" value="KAJ3480893.1"/>
    <property type="molecule type" value="Genomic_DNA"/>
</dbReference>
<dbReference type="Proteomes" id="UP001212997">
    <property type="component" value="Unassembled WGS sequence"/>
</dbReference>
<evidence type="ECO:0000256" key="1">
    <source>
        <dbReference type="SAM" id="MobiDB-lite"/>
    </source>
</evidence>
<keyword evidence="2" id="KW-0472">Membrane</keyword>
<reference evidence="3" key="1">
    <citation type="submission" date="2022-07" db="EMBL/GenBank/DDBJ databases">
        <title>Genome Sequence of Physisporinus lineatus.</title>
        <authorList>
            <person name="Buettner E."/>
        </authorList>
    </citation>
    <scope>NUCLEOTIDE SEQUENCE</scope>
    <source>
        <strain evidence="3">VT162</strain>
    </source>
</reference>
<evidence type="ECO:0000313" key="3">
    <source>
        <dbReference type="EMBL" id="KAJ3480893.1"/>
    </source>
</evidence>
<accession>A0AAD5UY24</accession>
<feature type="compositionally biased region" description="Polar residues" evidence="1">
    <location>
        <begin position="78"/>
        <end position="96"/>
    </location>
</feature>
<name>A0AAD5UY24_9APHY</name>
<keyword evidence="4" id="KW-1185">Reference proteome</keyword>
<keyword evidence="2" id="KW-0812">Transmembrane</keyword>
<feature type="region of interest" description="Disordered" evidence="1">
    <location>
        <begin position="69"/>
        <end position="96"/>
    </location>
</feature>
<dbReference type="AlphaFoldDB" id="A0AAD5UY24"/>
<keyword evidence="2" id="KW-1133">Transmembrane helix</keyword>
<protein>
    <submittedName>
        <fullName evidence="3">Uncharacterized protein</fullName>
    </submittedName>
</protein>
<comment type="caution">
    <text evidence="3">The sequence shown here is derived from an EMBL/GenBank/DDBJ whole genome shotgun (WGS) entry which is preliminary data.</text>
</comment>
<proteinExistence type="predicted"/>